<dbReference type="PROSITE" id="PS51996">
    <property type="entry name" value="TR_MART"/>
    <property type="match status" value="1"/>
</dbReference>
<dbReference type="GO" id="GO:0106274">
    <property type="term" value="F:NAD+-protein-arginine ADP-ribosyltransferase activity"/>
    <property type="evidence" value="ECO:0007669"/>
    <property type="project" value="UniProtKB-EC"/>
</dbReference>
<keyword evidence="7" id="KW-0521">NADP</keyword>
<dbReference type="GO" id="GO:0016779">
    <property type="term" value="F:nucleotidyltransferase activity"/>
    <property type="evidence" value="ECO:0007669"/>
    <property type="project" value="UniProtKB-KW"/>
</dbReference>
<comment type="caution">
    <text evidence="8">The sequence shown here is derived from an EMBL/GenBank/DDBJ whole genome shotgun (WGS) entry which is preliminary data.</text>
</comment>
<evidence type="ECO:0000256" key="2">
    <source>
        <dbReference type="ARBA" id="ARBA00022676"/>
    </source>
</evidence>
<dbReference type="Proteomes" id="UP000663874">
    <property type="component" value="Unassembled WGS sequence"/>
</dbReference>
<dbReference type="EMBL" id="CAJOBE010003539">
    <property type="protein sequence ID" value="CAF3886751.1"/>
    <property type="molecule type" value="Genomic_DNA"/>
</dbReference>
<dbReference type="Gene3D" id="3.90.176.10">
    <property type="entry name" value="Toxin ADP-ribosyltransferase, Chain A, domain 1"/>
    <property type="match status" value="1"/>
</dbReference>
<dbReference type="SMART" id="SM00698">
    <property type="entry name" value="MORN"/>
    <property type="match status" value="6"/>
</dbReference>
<proteinExistence type="inferred from homology"/>
<evidence type="ECO:0000256" key="6">
    <source>
        <dbReference type="ARBA" id="ARBA00047597"/>
    </source>
</evidence>
<name>A0A815KYB1_9BILA</name>
<evidence type="ECO:0000313" key="8">
    <source>
        <dbReference type="EMBL" id="CAF1399339.1"/>
    </source>
</evidence>
<comment type="similarity">
    <text evidence="1 7">Belongs to the Arg-specific ADP-ribosyltransferase family.</text>
</comment>
<evidence type="ECO:0000256" key="1">
    <source>
        <dbReference type="ARBA" id="ARBA00009558"/>
    </source>
</evidence>
<dbReference type="EMBL" id="CAJNOU010003597">
    <property type="protein sequence ID" value="CAF1399339.1"/>
    <property type="molecule type" value="Genomic_DNA"/>
</dbReference>
<dbReference type="Gene3D" id="2.20.110.10">
    <property type="entry name" value="Histone H3 K4-specific methyltransferase SET7/9 N-terminal domain"/>
    <property type="match status" value="3"/>
</dbReference>
<keyword evidence="2 7" id="KW-0328">Glycosyltransferase</keyword>
<organism evidence="8 10">
    <name type="scientific">Rotaria sordida</name>
    <dbReference type="NCBI Taxonomy" id="392033"/>
    <lineage>
        <taxon>Eukaryota</taxon>
        <taxon>Metazoa</taxon>
        <taxon>Spiralia</taxon>
        <taxon>Gnathifera</taxon>
        <taxon>Rotifera</taxon>
        <taxon>Eurotatoria</taxon>
        <taxon>Bdelloidea</taxon>
        <taxon>Philodinida</taxon>
        <taxon>Philodinidae</taxon>
        <taxon>Rotaria</taxon>
    </lineage>
</organism>
<gene>
    <name evidence="9" type="ORF">FNK824_LOCUS19837</name>
    <name evidence="8" type="ORF">SEV965_LOCUS31358</name>
</gene>
<dbReference type="Pfam" id="PF01129">
    <property type="entry name" value="ART"/>
    <property type="match status" value="1"/>
</dbReference>
<keyword evidence="3 7" id="KW-0808">Transferase</keyword>
<evidence type="ECO:0000256" key="3">
    <source>
        <dbReference type="ARBA" id="ARBA00022679"/>
    </source>
</evidence>
<dbReference type="SUPFAM" id="SSF82185">
    <property type="entry name" value="Histone H3 K4-specific methyltransferase SET7/9 N-terminal domain"/>
    <property type="match status" value="2"/>
</dbReference>
<evidence type="ECO:0000256" key="4">
    <source>
        <dbReference type="ARBA" id="ARBA00022695"/>
    </source>
</evidence>
<dbReference type="AlphaFoldDB" id="A0A815KYB1"/>
<evidence type="ECO:0000256" key="5">
    <source>
        <dbReference type="ARBA" id="ARBA00022737"/>
    </source>
</evidence>
<keyword evidence="7" id="KW-0520">NAD</keyword>
<sequence length="484" mass="56074">MDRFIRFKYNDKKLQPIDDYKDESISSIDLALQSVLSIVDRLDHYIEDAKHFRHYPSDHGLTEDESIAIYLYTNDWNDQCLNRVLNSTLQSKNHTTLKSWLSFLKLFNGALKKLPTVHDTTIWRGLTIDLVEKLNKNENLILCSIISCSSSRTLIEHLLDDTSVLCSIKSFSGKNIQGYTSKNDENEVLLLPGTRLRVKYKQLNNKQNKPIIYLEEINEVEDDYEVINNVEMHDMNNSLNEKDINETKSKENMIHAVITFSNGDRYEIVYQNDKKYGYGKFYSIDGNVVQGLNADQKANGEGICVFETGNRFIGTYENGNRHGHGILLPGNGIIQACDWIDDVPKGQSLKIWLTGGLYEWKDTMGKERWYRAYDDEHGNKYIGNIVCDKEHGLGIQFWPNNSRYEGNFIDDKKHGYGIYFYTDRDRYMGEWHNDEPNGKGLLIWSNGTYYQGEFTNGKKHGYGKIIFANGQIQEGEWRNDEYVI</sequence>
<comment type="catalytic activity">
    <reaction evidence="6 7">
        <text>L-arginyl-[protein] + NAD(+) = N(omega)-(ADP-D-ribosyl)-L-arginyl-[protein] + nicotinamide + H(+)</text>
        <dbReference type="Rhea" id="RHEA:19149"/>
        <dbReference type="Rhea" id="RHEA-COMP:10532"/>
        <dbReference type="Rhea" id="RHEA-COMP:15087"/>
        <dbReference type="ChEBI" id="CHEBI:15378"/>
        <dbReference type="ChEBI" id="CHEBI:17154"/>
        <dbReference type="ChEBI" id="CHEBI:29965"/>
        <dbReference type="ChEBI" id="CHEBI:57540"/>
        <dbReference type="ChEBI" id="CHEBI:142554"/>
        <dbReference type="EC" id="2.4.2.31"/>
    </reaction>
</comment>
<keyword evidence="4" id="KW-0548">Nucleotidyltransferase</keyword>
<accession>A0A815KYB1</accession>
<dbReference type="SUPFAM" id="SSF56399">
    <property type="entry name" value="ADP-ribosylation"/>
    <property type="match status" value="1"/>
</dbReference>
<keyword evidence="5" id="KW-0677">Repeat</keyword>
<evidence type="ECO:0000313" key="9">
    <source>
        <dbReference type="EMBL" id="CAF3886751.1"/>
    </source>
</evidence>
<dbReference type="InterPro" id="IPR000768">
    <property type="entry name" value="ART"/>
</dbReference>
<reference evidence="8" key="1">
    <citation type="submission" date="2021-02" db="EMBL/GenBank/DDBJ databases">
        <authorList>
            <person name="Nowell W R."/>
        </authorList>
    </citation>
    <scope>NUCLEOTIDE SEQUENCE</scope>
</reference>
<evidence type="ECO:0000313" key="10">
    <source>
        <dbReference type="Proteomes" id="UP000663889"/>
    </source>
</evidence>
<dbReference type="InterPro" id="IPR003409">
    <property type="entry name" value="MORN"/>
</dbReference>
<dbReference type="PANTHER" id="PTHR23084">
    <property type="entry name" value="PHOSPHATIDYLINOSITOL-4-PHOSPHATE 5-KINASE RELATED"/>
    <property type="match status" value="1"/>
</dbReference>
<dbReference type="EC" id="2.4.2.31" evidence="7"/>
<evidence type="ECO:0000256" key="7">
    <source>
        <dbReference type="RuleBase" id="RU361228"/>
    </source>
</evidence>
<dbReference type="PANTHER" id="PTHR23084:SF263">
    <property type="entry name" value="MORN REPEAT-CONTAINING PROTEIN 1"/>
    <property type="match status" value="1"/>
</dbReference>
<dbReference type="Pfam" id="PF02493">
    <property type="entry name" value="MORN"/>
    <property type="match status" value="6"/>
</dbReference>
<dbReference type="Proteomes" id="UP000663889">
    <property type="component" value="Unassembled WGS sequence"/>
</dbReference>
<protein>
    <recommendedName>
        <fullName evidence="7">NAD(P)(+)--arginine ADP-ribosyltransferase</fullName>
        <ecNumber evidence="7">2.4.2.31</ecNumber>
    </recommendedName>
    <alternativeName>
        <fullName evidence="7">Mono(ADP-ribosyl)transferase</fullName>
    </alternativeName>
</protein>